<dbReference type="CDD" id="cd04235">
    <property type="entry name" value="AAK_CK"/>
    <property type="match status" value="1"/>
</dbReference>
<dbReference type="AlphaFoldDB" id="A0A0M4SZG7"/>
<feature type="domain" description="Aspartate/glutamate/uridylate kinase" evidence="6">
    <location>
        <begin position="3"/>
        <end position="293"/>
    </location>
</feature>
<dbReference type="PRINTS" id="PR01469">
    <property type="entry name" value="CARBMTKINASE"/>
</dbReference>
<protein>
    <recommendedName>
        <fullName evidence="4 5">Carbamate kinase</fullName>
    </recommendedName>
</protein>
<dbReference type="OrthoDB" id="9766717at2"/>
<organism evidence="7 8">
    <name type="scientific">Psychrobacter urativorans</name>
    <dbReference type="NCBI Taxonomy" id="45610"/>
    <lineage>
        <taxon>Bacteria</taxon>
        <taxon>Pseudomonadati</taxon>
        <taxon>Pseudomonadota</taxon>
        <taxon>Gammaproteobacteria</taxon>
        <taxon>Moraxellales</taxon>
        <taxon>Moraxellaceae</taxon>
        <taxon>Psychrobacter</taxon>
    </lineage>
</organism>
<accession>A0A0M4SZG7</accession>
<dbReference type="GO" id="GO:0019546">
    <property type="term" value="P:L-arginine deiminase pathway"/>
    <property type="evidence" value="ECO:0007669"/>
    <property type="project" value="TreeGrafter"/>
</dbReference>
<dbReference type="PIRSF" id="PIRSF000723">
    <property type="entry name" value="Carbamate_kin"/>
    <property type="match status" value="1"/>
</dbReference>
<dbReference type="GO" id="GO:0008804">
    <property type="term" value="F:carbamate kinase activity"/>
    <property type="evidence" value="ECO:0007669"/>
    <property type="project" value="UniProtKB-UniRule"/>
</dbReference>
<dbReference type="Pfam" id="PF00696">
    <property type="entry name" value="AA_kinase"/>
    <property type="match status" value="1"/>
</dbReference>
<evidence type="ECO:0000256" key="5">
    <source>
        <dbReference type="PIRNR" id="PIRNR000723"/>
    </source>
</evidence>
<evidence type="ECO:0000256" key="4">
    <source>
        <dbReference type="NCBIfam" id="TIGR00746"/>
    </source>
</evidence>
<gene>
    <name evidence="7" type="ORF">AOC03_11550</name>
</gene>
<sequence>MAIIVVALGGNALQREGNASAAAQKAVACETAVKLAAIVSQGHQLIIVHGNGPQVGNILLAQHAIESTEIPALPLDTCVAMTQGSIGYWLQQALNNEFQKKNLNKQAVSITTQMVVNKDDPKFLSPDKPVGPFYNSKAEAMNAADGQAYTFHEDSGRGWRRVVPSPAPIAIVETDAIKALINAGVIPIVAGGGGIPVIKQADNSLQGIEAVIDKDSSAALIAELLGADQFIILTAVSTVMLGFGTPEETALERVSSDDMTRYIDDGQFGAGSMLPKVRAAQQFVNHSGNNAIIGELKEIEAIMAGQAGTTIIP</sequence>
<dbReference type="PANTHER" id="PTHR30409">
    <property type="entry name" value="CARBAMATE KINASE"/>
    <property type="match status" value="1"/>
</dbReference>
<dbReference type="STRING" id="45610.AOC03_11550"/>
<evidence type="ECO:0000259" key="6">
    <source>
        <dbReference type="Pfam" id="PF00696"/>
    </source>
</evidence>
<dbReference type="InterPro" id="IPR036393">
    <property type="entry name" value="AceGlu_kinase-like_sf"/>
</dbReference>
<dbReference type="InterPro" id="IPR003964">
    <property type="entry name" value="Carb_kinase"/>
</dbReference>
<evidence type="ECO:0000313" key="8">
    <source>
        <dbReference type="Proteomes" id="UP000059847"/>
    </source>
</evidence>
<name>A0A0M4SZG7_9GAMM</name>
<dbReference type="InterPro" id="IPR001048">
    <property type="entry name" value="Asp/Glu/Uridylate_kinase"/>
</dbReference>
<evidence type="ECO:0000256" key="1">
    <source>
        <dbReference type="ARBA" id="ARBA00011066"/>
    </source>
</evidence>
<comment type="similarity">
    <text evidence="1 5">Belongs to the carbamate kinase family.</text>
</comment>
<dbReference type="GO" id="GO:0005829">
    <property type="term" value="C:cytosol"/>
    <property type="evidence" value="ECO:0007669"/>
    <property type="project" value="TreeGrafter"/>
</dbReference>
<keyword evidence="2 5" id="KW-0808">Transferase</keyword>
<dbReference type="Proteomes" id="UP000059847">
    <property type="component" value="Chromosome"/>
</dbReference>
<dbReference type="RefSeq" id="WP_062536170.1">
    <property type="nucleotide sequence ID" value="NZ_CP012678.1"/>
</dbReference>
<evidence type="ECO:0000256" key="3">
    <source>
        <dbReference type="ARBA" id="ARBA00022777"/>
    </source>
</evidence>
<evidence type="ECO:0000313" key="7">
    <source>
        <dbReference type="EMBL" id="ALF60598.1"/>
    </source>
</evidence>
<dbReference type="FunFam" id="3.40.1160.10:FF:000007">
    <property type="entry name" value="Carbamate kinase"/>
    <property type="match status" value="1"/>
</dbReference>
<reference evidence="7 8" key="1">
    <citation type="submission" date="2015-09" db="EMBL/GenBank/DDBJ databases">
        <title>Complete genome of Psychrobacter urativorans R10.10B.</title>
        <authorList>
            <person name="See-Too W.S."/>
            <person name="Chan K.G."/>
        </authorList>
    </citation>
    <scope>NUCLEOTIDE SEQUENCE [LARGE SCALE GENOMIC DNA]</scope>
    <source>
        <strain evidence="7 8">R10.10B</strain>
    </source>
</reference>
<keyword evidence="3 5" id="KW-0418">Kinase</keyword>
<dbReference type="KEGG" id="pur:AOC03_11550"/>
<dbReference type="EMBL" id="CP012678">
    <property type="protein sequence ID" value="ALF60598.1"/>
    <property type="molecule type" value="Genomic_DNA"/>
</dbReference>
<evidence type="ECO:0000256" key="2">
    <source>
        <dbReference type="ARBA" id="ARBA00022679"/>
    </source>
</evidence>
<dbReference type="Gene3D" id="3.40.1160.10">
    <property type="entry name" value="Acetylglutamate kinase-like"/>
    <property type="match status" value="1"/>
</dbReference>
<dbReference type="SUPFAM" id="SSF53633">
    <property type="entry name" value="Carbamate kinase-like"/>
    <property type="match status" value="1"/>
</dbReference>
<dbReference type="NCBIfam" id="TIGR00746">
    <property type="entry name" value="arcC"/>
    <property type="match status" value="1"/>
</dbReference>
<dbReference type="NCBIfam" id="NF009007">
    <property type="entry name" value="PRK12352.1"/>
    <property type="match status" value="1"/>
</dbReference>
<dbReference type="PANTHER" id="PTHR30409:SF1">
    <property type="entry name" value="CARBAMATE KINASE-RELATED"/>
    <property type="match status" value="1"/>
</dbReference>
<proteinExistence type="inferred from homology"/>
<keyword evidence="8" id="KW-1185">Reference proteome</keyword>